<keyword evidence="3" id="KW-1185">Reference proteome</keyword>
<dbReference type="Proteomes" id="UP000627715">
    <property type="component" value="Unassembled WGS sequence"/>
</dbReference>
<dbReference type="GO" id="GO:0016779">
    <property type="term" value="F:nucleotidyltransferase activity"/>
    <property type="evidence" value="ECO:0007669"/>
    <property type="project" value="InterPro"/>
</dbReference>
<comment type="caution">
    <text evidence="2">The sequence shown here is derived from an EMBL/GenBank/DDBJ whole genome shotgun (WGS) entry which is preliminary data.</text>
</comment>
<name>A0A916QM99_9GAMM</name>
<protein>
    <submittedName>
        <fullName evidence="2">Nucleotidyltransferase</fullName>
    </submittedName>
</protein>
<dbReference type="AlphaFoldDB" id="A0A916QM99"/>
<dbReference type="Gene3D" id="3.30.460.10">
    <property type="entry name" value="Beta Polymerase, domain 2"/>
    <property type="match status" value="1"/>
</dbReference>
<dbReference type="OrthoDB" id="43980at2"/>
<evidence type="ECO:0000259" key="1">
    <source>
        <dbReference type="Pfam" id="PF01909"/>
    </source>
</evidence>
<dbReference type="Pfam" id="PF01909">
    <property type="entry name" value="NTP_transf_2"/>
    <property type="match status" value="1"/>
</dbReference>
<dbReference type="EMBL" id="BMIY01000014">
    <property type="protein sequence ID" value="GFZ83304.1"/>
    <property type="molecule type" value="Genomic_DNA"/>
</dbReference>
<dbReference type="InterPro" id="IPR043519">
    <property type="entry name" value="NT_sf"/>
</dbReference>
<evidence type="ECO:0000313" key="2">
    <source>
        <dbReference type="EMBL" id="GFZ83304.1"/>
    </source>
</evidence>
<evidence type="ECO:0000313" key="3">
    <source>
        <dbReference type="Proteomes" id="UP000627715"/>
    </source>
</evidence>
<gene>
    <name evidence="2" type="ORF">GCM10011403_28630</name>
</gene>
<organism evidence="2 3">
    <name type="scientific">Pseudohongiella nitratireducens</name>
    <dbReference type="NCBI Taxonomy" id="1768907"/>
    <lineage>
        <taxon>Bacteria</taxon>
        <taxon>Pseudomonadati</taxon>
        <taxon>Pseudomonadota</taxon>
        <taxon>Gammaproteobacteria</taxon>
        <taxon>Pseudomonadales</taxon>
        <taxon>Pseudohongiellaceae</taxon>
        <taxon>Pseudohongiella</taxon>
    </lineage>
</organism>
<dbReference type="RefSeq" id="WP_068810707.1">
    <property type="nucleotide sequence ID" value="NZ_BMIY01000014.1"/>
</dbReference>
<dbReference type="CDD" id="cd05403">
    <property type="entry name" value="NT_KNTase_like"/>
    <property type="match status" value="1"/>
</dbReference>
<sequence length="246" mass="27559">MEEQPDEKLLVLVNRLKQEKYPDADSLLLAGSVIRGEATSTSDLDIIVLYPELPNAYRDSYYYDNWPVEAFVHDLQTLTYFIDEIDAPTGVPSLATMVDDGKSVPSATELSKSAKVLAQASLRKGPEPWSIQTVNSARYMITDLIEDLKDSRNATESQAIASVLYSTIADFYFRIHGFWSAKGKTIPRRLRKVDPGFAERFEKAFSAVFLKNESQALISLVSDLLAPHGGPLFSGHRLEAPEEWRK</sequence>
<dbReference type="SUPFAM" id="SSF81301">
    <property type="entry name" value="Nucleotidyltransferase"/>
    <property type="match status" value="1"/>
</dbReference>
<dbReference type="InterPro" id="IPR002934">
    <property type="entry name" value="Polymerase_NTP_transf_dom"/>
</dbReference>
<reference evidence="2" key="1">
    <citation type="journal article" date="2014" name="Int. J. Syst. Evol. Microbiol.">
        <title>Complete genome sequence of Corynebacterium casei LMG S-19264T (=DSM 44701T), isolated from a smear-ripened cheese.</title>
        <authorList>
            <consortium name="US DOE Joint Genome Institute (JGI-PGF)"/>
            <person name="Walter F."/>
            <person name="Albersmeier A."/>
            <person name="Kalinowski J."/>
            <person name="Ruckert C."/>
        </authorList>
    </citation>
    <scope>NUCLEOTIDE SEQUENCE</scope>
    <source>
        <strain evidence="2">CGMCC 1.15425</strain>
    </source>
</reference>
<reference evidence="2" key="2">
    <citation type="submission" date="2020-09" db="EMBL/GenBank/DDBJ databases">
        <authorList>
            <person name="Sun Q."/>
            <person name="Zhou Y."/>
        </authorList>
    </citation>
    <scope>NUCLEOTIDE SEQUENCE</scope>
    <source>
        <strain evidence="2">CGMCC 1.15425</strain>
    </source>
</reference>
<accession>A0A916QM99</accession>
<feature type="domain" description="Polymerase nucleotidyl transferase" evidence="1">
    <location>
        <begin position="18"/>
        <end position="69"/>
    </location>
</feature>
<proteinExistence type="predicted"/>